<accession>A0A8T0QFU6</accession>
<feature type="chain" id="PRO_5035736256" description="Bifunctional inhibitor/plant lipid transfer protein/seed storage helical domain-containing protein" evidence="1">
    <location>
        <begin position="28"/>
        <end position="130"/>
    </location>
</feature>
<comment type="caution">
    <text evidence="3">The sequence shown here is derived from an EMBL/GenBank/DDBJ whole genome shotgun (WGS) entry which is preliminary data.</text>
</comment>
<keyword evidence="4" id="KW-1185">Reference proteome</keyword>
<dbReference type="EMBL" id="CM029049">
    <property type="protein sequence ID" value="KAG2572940.1"/>
    <property type="molecule type" value="Genomic_DNA"/>
</dbReference>
<feature type="signal peptide" evidence="1">
    <location>
        <begin position="1"/>
        <end position="27"/>
    </location>
</feature>
<proteinExistence type="predicted"/>
<dbReference type="PANTHER" id="PTHR33286">
    <property type="entry name" value="BIFUNCTIONAL INHIBITOR/LIPID-TRANSFER PROTEIN/SEED STORAGE 2S ALBUMIN SUPERFAMILY PROTEIN"/>
    <property type="match status" value="1"/>
</dbReference>
<dbReference type="Pfam" id="PF14368">
    <property type="entry name" value="LTP_2"/>
    <property type="match status" value="1"/>
</dbReference>
<name>A0A8T0QFU6_PANVG</name>
<evidence type="ECO:0000256" key="1">
    <source>
        <dbReference type="SAM" id="SignalP"/>
    </source>
</evidence>
<sequence>MMAPKVVLQVMVFALVFSMLATRPAWGEQDCYAEKDAEDQSVGVALICKCMKTITIIGAYVDPSNRCRATVQVSDMACICLVLSIDEELTISVAKLLRLARQCGKLVPVGSKCGTFTIPPLPPPSQSADP</sequence>
<evidence type="ECO:0000259" key="2">
    <source>
        <dbReference type="Pfam" id="PF14368"/>
    </source>
</evidence>
<organism evidence="3 4">
    <name type="scientific">Panicum virgatum</name>
    <name type="common">Blackwell switchgrass</name>
    <dbReference type="NCBI Taxonomy" id="38727"/>
    <lineage>
        <taxon>Eukaryota</taxon>
        <taxon>Viridiplantae</taxon>
        <taxon>Streptophyta</taxon>
        <taxon>Embryophyta</taxon>
        <taxon>Tracheophyta</taxon>
        <taxon>Spermatophyta</taxon>
        <taxon>Magnoliopsida</taxon>
        <taxon>Liliopsida</taxon>
        <taxon>Poales</taxon>
        <taxon>Poaceae</taxon>
        <taxon>PACMAD clade</taxon>
        <taxon>Panicoideae</taxon>
        <taxon>Panicodae</taxon>
        <taxon>Paniceae</taxon>
        <taxon>Panicinae</taxon>
        <taxon>Panicum</taxon>
        <taxon>Panicum sect. Hiantes</taxon>
    </lineage>
</organism>
<evidence type="ECO:0000313" key="4">
    <source>
        <dbReference type="Proteomes" id="UP000823388"/>
    </source>
</evidence>
<dbReference type="PANTHER" id="PTHR33286:SF24">
    <property type="entry name" value="BIFUNCTIONAL INHIBITOR_PLANT LIPID TRANSFER PROTEIN_SEED STORAGE HELICAL DOMAIN-CONTAINING PROTEIN"/>
    <property type="match status" value="1"/>
</dbReference>
<gene>
    <name evidence="3" type="ORF">PVAP13_7KG211900</name>
</gene>
<dbReference type="AlphaFoldDB" id="A0A8T0QFU6"/>
<keyword evidence="1" id="KW-0732">Signal</keyword>
<evidence type="ECO:0000313" key="3">
    <source>
        <dbReference type="EMBL" id="KAG2572940.1"/>
    </source>
</evidence>
<feature type="domain" description="Bifunctional inhibitor/plant lipid transfer protein/seed storage helical" evidence="2">
    <location>
        <begin position="42"/>
        <end position="113"/>
    </location>
</feature>
<dbReference type="Proteomes" id="UP000823388">
    <property type="component" value="Chromosome 7K"/>
</dbReference>
<reference evidence="3" key="1">
    <citation type="submission" date="2020-05" db="EMBL/GenBank/DDBJ databases">
        <title>WGS assembly of Panicum virgatum.</title>
        <authorList>
            <person name="Lovell J.T."/>
            <person name="Jenkins J."/>
            <person name="Shu S."/>
            <person name="Juenger T.E."/>
            <person name="Schmutz J."/>
        </authorList>
    </citation>
    <scope>NUCLEOTIDE SEQUENCE</scope>
    <source>
        <strain evidence="3">AP13</strain>
    </source>
</reference>
<dbReference type="InterPro" id="IPR016140">
    <property type="entry name" value="Bifunc_inhib/LTP/seed_store"/>
</dbReference>
<protein>
    <recommendedName>
        <fullName evidence="2">Bifunctional inhibitor/plant lipid transfer protein/seed storage helical domain-containing protein</fullName>
    </recommendedName>
</protein>